<accession>A0A9Q0KVL1</accession>
<dbReference type="AlphaFoldDB" id="A0A9Q0KVL1"/>
<feature type="compositionally biased region" description="Basic and acidic residues" evidence="1">
    <location>
        <begin position="59"/>
        <end position="70"/>
    </location>
</feature>
<protein>
    <submittedName>
        <fullName evidence="3">Uncharacterized protein</fullName>
    </submittedName>
</protein>
<name>A0A9Q0KVL1_9MAGN</name>
<gene>
    <name evidence="3" type="ORF">NE237_002622</name>
</gene>
<evidence type="ECO:0000313" key="3">
    <source>
        <dbReference type="EMBL" id="KAJ4977516.1"/>
    </source>
</evidence>
<dbReference type="Proteomes" id="UP001141806">
    <property type="component" value="Unassembled WGS sequence"/>
</dbReference>
<keyword evidence="4" id="KW-1185">Reference proteome</keyword>
<keyword evidence="2" id="KW-1133">Transmembrane helix</keyword>
<comment type="caution">
    <text evidence="3">The sequence shown here is derived from an EMBL/GenBank/DDBJ whole genome shotgun (WGS) entry which is preliminary data.</text>
</comment>
<sequence length="121" mass="14380">MNGNNQIHRFLSAYEKLNIGPIIASPVIAIFMIHYRRRGIGPSRKEREEKKKKPKKTEKRNIEWKEEKPSENPFKSHTQRKTKPKIPSIETKPLMKSESIKEKSKRFRKVVVSVVDREEWL</sequence>
<dbReference type="EMBL" id="JAMYWD010000003">
    <property type="protein sequence ID" value="KAJ4977516.1"/>
    <property type="molecule type" value="Genomic_DNA"/>
</dbReference>
<reference evidence="3" key="1">
    <citation type="journal article" date="2023" name="Plant J.">
        <title>The genome of the king protea, Protea cynaroides.</title>
        <authorList>
            <person name="Chang J."/>
            <person name="Duong T.A."/>
            <person name="Schoeman C."/>
            <person name="Ma X."/>
            <person name="Roodt D."/>
            <person name="Barker N."/>
            <person name="Li Z."/>
            <person name="Van de Peer Y."/>
            <person name="Mizrachi E."/>
        </authorList>
    </citation>
    <scope>NUCLEOTIDE SEQUENCE</scope>
    <source>
        <tissue evidence="3">Young leaves</tissue>
    </source>
</reference>
<evidence type="ECO:0000256" key="1">
    <source>
        <dbReference type="SAM" id="MobiDB-lite"/>
    </source>
</evidence>
<keyword evidence="2" id="KW-0812">Transmembrane</keyword>
<feature type="transmembrane region" description="Helical" evidence="2">
    <location>
        <begin position="17"/>
        <end position="35"/>
    </location>
</feature>
<proteinExistence type="predicted"/>
<feature type="region of interest" description="Disordered" evidence="1">
    <location>
        <begin position="39"/>
        <end position="101"/>
    </location>
</feature>
<organism evidence="3 4">
    <name type="scientific">Protea cynaroides</name>
    <dbReference type="NCBI Taxonomy" id="273540"/>
    <lineage>
        <taxon>Eukaryota</taxon>
        <taxon>Viridiplantae</taxon>
        <taxon>Streptophyta</taxon>
        <taxon>Embryophyta</taxon>
        <taxon>Tracheophyta</taxon>
        <taxon>Spermatophyta</taxon>
        <taxon>Magnoliopsida</taxon>
        <taxon>Proteales</taxon>
        <taxon>Proteaceae</taxon>
        <taxon>Protea</taxon>
    </lineage>
</organism>
<evidence type="ECO:0000313" key="4">
    <source>
        <dbReference type="Proteomes" id="UP001141806"/>
    </source>
</evidence>
<evidence type="ECO:0000256" key="2">
    <source>
        <dbReference type="SAM" id="Phobius"/>
    </source>
</evidence>
<keyword evidence="2" id="KW-0472">Membrane</keyword>